<organism evidence="2">
    <name type="scientific">Hyperionvirus sp</name>
    <dbReference type="NCBI Taxonomy" id="2487770"/>
    <lineage>
        <taxon>Viruses</taxon>
        <taxon>Varidnaviria</taxon>
        <taxon>Bamfordvirae</taxon>
        <taxon>Nucleocytoviricota</taxon>
        <taxon>Megaviricetes</taxon>
        <taxon>Imitervirales</taxon>
        <taxon>Mimiviridae</taxon>
        <taxon>Klosneuvirinae</taxon>
    </lineage>
</organism>
<feature type="region of interest" description="Disordered" evidence="1">
    <location>
        <begin position="99"/>
        <end position="122"/>
    </location>
</feature>
<reference evidence="2" key="1">
    <citation type="submission" date="2018-10" db="EMBL/GenBank/DDBJ databases">
        <title>Hidden diversity of soil giant viruses.</title>
        <authorList>
            <person name="Schulz F."/>
            <person name="Alteio L."/>
            <person name="Goudeau D."/>
            <person name="Ryan E.M."/>
            <person name="Malmstrom R.R."/>
            <person name="Blanchard J."/>
            <person name="Woyke T."/>
        </authorList>
    </citation>
    <scope>NUCLEOTIDE SEQUENCE</scope>
    <source>
        <strain evidence="2">HYV1</strain>
    </source>
</reference>
<dbReference type="EMBL" id="MK072393">
    <property type="protein sequence ID" value="AYV83778.1"/>
    <property type="molecule type" value="Genomic_DNA"/>
</dbReference>
<gene>
    <name evidence="2" type="ORF">Hyperionvirus11_51</name>
</gene>
<evidence type="ECO:0000313" key="2">
    <source>
        <dbReference type="EMBL" id="AYV83778.1"/>
    </source>
</evidence>
<accession>A0A3G5A948</accession>
<evidence type="ECO:0000256" key="1">
    <source>
        <dbReference type="SAM" id="MobiDB-lite"/>
    </source>
</evidence>
<name>A0A3G5A948_9VIRU</name>
<sequence length="122" mass="13087">MEKKGSRMATSEEINAIIKDLLLRRKMPLGAGDIDSLVVCVWEMIEKCGREHLVEIQLLKKEVVELSLENAELRKSMVAAAGGSSEGGEWIVIPSRYGKARPPEEAHPAGAKTGPPGGPAIG</sequence>
<protein>
    <submittedName>
        <fullName evidence="2">Uncharacterized protein</fullName>
    </submittedName>
</protein>
<proteinExistence type="predicted"/>